<accession>A0A2L2XGN3</accession>
<keyword evidence="6 9" id="KW-1133">Transmembrane helix</keyword>
<keyword evidence="4 9" id="KW-0812">Transmembrane</keyword>
<comment type="subcellular location">
    <subcellularLocation>
        <location evidence="9">Cell membrane</location>
        <topology evidence="9">Single-pass membrane protein</topology>
    </subcellularLocation>
    <subcellularLocation>
        <location evidence="1">Membrane</location>
    </subcellularLocation>
</comment>
<evidence type="ECO:0000313" key="12">
    <source>
        <dbReference type="Proteomes" id="UP000239549"/>
    </source>
</evidence>
<dbReference type="GO" id="GO:0043952">
    <property type="term" value="P:protein transport by the Sec complex"/>
    <property type="evidence" value="ECO:0007669"/>
    <property type="project" value="UniProtKB-UniRule"/>
</dbReference>
<evidence type="ECO:0000256" key="2">
    <source>
        <dbReference type="ARBA" id="ARBA00022448"/>
    </source>
</evidence>
<evidence type="ECO:0000256" key="3">
    <source>
        <dbReference type="ARBA" id="ARBA00022475"/>
    </source>
</evidence>
<dbReference type="NCBIfam" id="TIGR00964">
    <property type="entry name" value="secE_bact"/>
    <property type="match status" value="1"/>
</dbReference>
<dbReference type="Gene3D" id="1.20.5.1030">
    <property type="entry name" value="Preprotein translocase secy subunit"/>
    <property type="match status" value="1"/>
</dbReference>
<dbReference type="GO" id="GO:0065002">
    <property type="term" value="P:intracellular protein transmembrane transport"/>
    <property type="evidence" value="ECO:0007669"/>
    <property type="project" value="UniProtKB-UniRule"/>
</dbReference>
<evidence type="ECO:0000256" key="1">
    <source>
        <dbReference type="ARBA" id="ARBA00004370"/>
    </source>
</evidence>
<evidence type="ECO:0000256" key="10">
    <source>
        <dbReference type="SAM" id="MobiDB-lite"/>
    </source>
</evidence>
<keyword evidence="8 9" id="KW-0472">Membrane</keyword>
<keyword evidence="5 9" id="KW-0653">Protein transport</keyword>
<dbReference type="EMBL" id="BFAV01000097">
    <property type="protein sequence ID" value="GBF33376.1"/>
    <property type="molecule type" value="Genomic_DNA"/>
</dbReference>
<keyword evidence="3 9" id="KW-1003">Cell membrane</keyword>
<dbReference type="InterPro" id="IPR038379">
    <property type="entry name" value="SecE_sf"/>
</dbReference>
<comment type="caution">
    <text evidence="11">The sequence shown here is derived from an EMBL/GenBank/DDBJ whole genome shotgun (WGS) entry which is preliminary data.</text>
</comment>
<dbReference type="RefSeq" id="WP_231702695.1">
    <property type="nucleotide sequence ID" value="NZ_BFAV01000097.1"/>
</dbReference>
<organism evidence="11 12">
    <name type="scientific">Desulfocucumis palustris</name>
    <dbReference type="NCBI Taxonomy" id="1898651"/>
    <lineage>
        <taxon>Bacteria</taxon>
        <taxon>Bacillati</taxon>
        <taxon>Bacillota</taxon>
        <taxon>Clostridia</taxon>
        <taxon>Eubacteriales</taxon>
        <taxon>Desulfocucumaceae</taxon>
        <taxon>Desulfocucumis</taxon>
    </lineage>
</organism>
<gene>
    <name evidence="9" type="primary">secE</name>
    <name evidence="11" type="ORF">DCCM_2477</name>
</gene>
<dbReference type="Pfam" id="PF00584">
    <property type="entry name" value="SecE"/>
    <property type="match status" value="1"/>
</dbReference>
<dbReference type="GO" id="GO:0005886">
    <property type="term" value="C:plasma membrane"/>
    <property type="evidence" value="ECO:0007669"/>
    <property type="project" value="UniProtKB-SubCell"/>
</dbReference>
<dbReference type="GO" id="GO:0009306">
    <property type="term" value="P:protein secretion"/>
    <property type="evidence" value="ECO:0007669"/>
    <property type="project" value="UniProtKB-UniRule"/>
</dbReference>
<evidence type="ECO:0000256" key="4">
    <source>
        <dbReference type="ARBA" id="ARBA00022692"/>
    </source>
</evidence>
<dbReference type="AlphaFoldDB" id="A0A2L2XGN3"/>
<comment type="similarity">
    <text evidence="9">Belongs to the SecE/SEC61-gamma family.</text>
</comment>
<evidence type="ECO:0000256" key="8">
    <source>
        <dbReference type="ARBA" id="ARBA00023136"/>
    </source>
</evidence>
<feature type="transmembrane region" description="Helical" evidence="9">
    <location>
        <begin position="71"/>
        <end position="92"/>
    </location>
</feature>
<comment type="function">
    <text evidence="9">Essential subunit of the Sec protein translocation channel SecYEG. Clamps together the 2 halves of SecY. May contact the channel plug during translocation.</text>
</comment>
<evidence type="ECO:0000313" key="11">
    <source>
        <dbReference type="EMBL" id="GBF33376.1"/>
    </source>
</evidence>
<evidence type="ECO:0000256" key="6">
    <source>
        <dbReference type="ARBA" id="ARBA00022989"/>
    </source>
</evidence>
<dbReference type="PANTHER" id="PTHR33910:SF1">
    <property type="entry name" value="PROTEIN TRANSLOCASE SUBUNIT SECE"/>
    <property type="match status" value="1"/>
</dbReference>
<evidence type="ECO:0000256" key="5">
    <source>
        <dbReference type="ARBA" id="ARBA00022927"/>
    </source>
</evidence>
<dbReference type="Proteomes" id="UP000239549">
    <property type="component" value="Unassembled WGS sequence"/>
</dbReference>
<reference evidence="12" key="1">
    <citation type="submission" date="2018-02" db="EMBL/GenBank/DDBJ databases">
        <title>Genome sequence of Desulfocucumis palustris strain NAW-5.</title>
        <authorList>
            <person name="Watanabe M."/>
            <person name="Kojima H."/>
            <person name="Fukui M."/>
        </authorList>
    </citation>
    <scope>NUCLEOTIDE SEQUENCE [LARGE SCALE GENOMIC DNA]</scope>
    <source>
        <strain evidence="12">NAW-5</strain>
    </source>
</reference>
<name>A0A2L2XGN3_9FIRM</name>
<dbReference type="GO" id="GO:0008320">
    <property type="term" value="F:protein transmembrane transporter activity"/>
    <property type="evidence" value="ECO:0007669"/>
    <property type="project" value="UniProtKB-UniRule"/>
</dbReference>
<sequence>MAVMNRKDNSGGKELEVKSKENQPKKILVKSDKKPVPVKKEKVNRIEQTRKYFRGVLNELKKVHWPNRREIIIYTSVVVVAVFVVGVIIWVFDSLLSRILQLIIR</sequence>
<dbReference type="PANTHER" id="PTHR33910">
    <property type="entry name" value="PROTEIN TRANSLOCASE SUBUNIT SECE"/>
    <property type="match status" value="1"/>
</dbReference>
<comment type="subunit">
    <text evidence="9">Component of the Sec protein translocase complex. Heterotrimer consisting of SecY, SecE and SecG subunits. The heterotrimers can form oligomers, although 1 heterotrimer is thought to be able to translocate proteins. Interacts with the ribosome. Interacts with SecDF, and other proteins may be involved. Interacts with SecA.</text>
</comment>
<dbReference type="InterPro" id="IPR001901">
    <property type="entry name" value="Translocase_SecE/Sec61-g"/>
</dbReference>
<keyword evidence="12" id="KW-1185">Reference proteome</keyword>
<keyword evidence="2 9" id="KW-0813">Transport</keyword>
<protein>
    <recommendedName>
        <fullName evidence="9">Protein translocase subunit SecE</fullName>
    </recommendedName>
</protein>
<keyword evidence="7 9" id="KW-0811">Translocation</keyword>
<dbReference type="PROSITE" id="PS01067">
    <property type="entry name" value="SECE_SEC61G"/>
    <property type="match status" value="1"/>
</dbReference>
<dbReference type="GO" id="GO:0006605">
    <property type="term" value="P:protein targeting"/>
    <property type="evidence" value="ECO:0007669"/>
    <property type="project" value="UniProtKB-UniRule"/>
</dbReference>
<evidence type="ECO:0000256" key="9">
    <source>
        <dbReference type="HAMAP-Rule" id="MF_00422"/>
    </source>
</evidence>
<proteinExistence type="inferred from homology"/>
<dbReference type="InterPro" id="IPR005807">
    <property type="entry name" value="SecE_bac"/>
</dbReference>
<dbReference type="HAMAP" id="MF_00422">
    <property type="entry name" value="SecE"/>
    <property type="match status" value="1"/>
</dbReference>
<evidence type="ECO:0000256" key="7">
    <source>
        <dbReference type="ARBA" id="ARBA00023010"/>
    </source>
</evidence>
<feature type="region of interest" description="Disordered" evidence="10">
    <location>
        <begin position="1"/>
        <end position="24"/>
    </location>
</feature>